<evidence type="ECO:0000313" key="3">
    <source>
        <dbReference type="Proteomes" id="UP000656813"/>
    </source>
</evidence>
<dbReference type="EMBL" id="BMFV01000004">
    <property type="protein sequence ID" value="GGH77429.1"/>
    <property type="molecule type" value="Genomic_DNA"/>
</dbReference>
<feature type="domain" description="Nudix hydrolase" evidence="1">
    <location>
        <begin position="2"/>
        <end position="132"/>
    </location>
</feature>
<organism evidence="2 3">
    <name type="scientific">Pullulanibacillus pueri</name>
    <dbReference type="NCBI Taxonomy" id="1437324"/>
    <lineage>
        <taxon>Bacteria</taxon>
        <taxon>Bacillati</taxon>
        <taxon>Bacillota</taxon>
        <taxon>Bacilli</taxon>
        <taxon>Bacillales</taxon>
        <taxon>Sporolactobacillaceae</taxon>
        <taxon>Pullulanibacillus</taxon>
    </lineage>
</organism>
<accession>A0A8J2ZUN1</accession>
<name>A0A8J2ZUN1_9BACL</name>
<evidence type="ECO:0000313" key="2">
    <source>
        <dbReference type="EMBL" id="GGH77429.1"/>
    </source>
</evidence>
<proteinExistence type="predicted"/>
<dbReference type="Proteomes" id="UP000656813">
    <property type="component" value="Unassembled WGS sequence"/>
</dbReference>
<dbReference type="RefSeq" id="WP_229745401.1">
    <property type="nucleotide sequence ID" value="NZ_BMFV01000004.1"/>
</dbReference>
<reference evidence="2" key="2">
    <citation type="submission" date="2020-09" db="EMBL/GenBank/DDBJ databases">
        <authorList>
            <person name="Sun Q."/>
            <person name="Zhou Y."/>
        </authorList>
    </citation>
    <scope>NUCLEOTIDE SEQUENCE</scope>
    <source>
        <strain evidence="2">CGMCC 1.12777</strain>
    </source>
</reference>
<dbReference type="PROSITE" id="PS51462">
    <property type="entry name" value="NUDIX"/>
    <property type="match status" value="1"/>
</dbReference>
<dbReference type="InterPro" id="IPR015797">
    <property type="entry name" value="NUDIX_hydrolase-like_dom_sf"/>
</dbReference>
<gene>
    <name evidence="2" type="ORF">GCM10007096_09320</name>
</gene>
<sequence>MEIRQMATAFLIHQGKMLMMKKEKSKIFNFEFWGGIGGHMETNELNSPMEASYREIEEETGFKREEIKNFKLKYILLENNSGELRQQYVYFGETEHGNFIPSDEGELFWISKNELLDLHTSKIINLTLAHYLNDKNNIDNILVGVMMADNEFEPVIQWSTIKETVGF</sequence>
<keyword evidence="3" id="KW-1185">Reference proteome</keyword>
<dbReference type="Pfam" id="PF00293">
    <property type="entry name" value="NUDIX"/>
    <property type="match status" value="1"/>
</dbReference>
<reference evidence="2" key="1">
    <citation type="journal article" date="2014" name="Int. J. Syst. Evol. Microbiol.">
        <title>Complete genome sequence of Corynebacterium casei LMG S-19264T (=DSM 44701T), isolated from a smear-ripened cheese.</title>
        <authorList>
            <consortium name="US DOE Joint Genome Institute (JGI-PGF)"/>
            <person name="Walter F."/>
            <person name="Albersmeier A."/>
            <person name="Kalinowski J."/>
            <person name="Ruckert C."/>
        </authorList>
    </citation>
    <scope>NUCLEOTIDE SEQUENCE</scope>
    <source>
        <strain evidence="2">CGMCC 1.12777</strain>
    </source>
</reference>
<comment type="caution">
    <text evidence="2">The sequence shown here is derived from an EMBL/GenBank/DDBJ whole genome shotgun (WGS) entry which is preliminary data.</text>
</comment>
<protein>
    <recommendedName>
        <fullName evidence="1">Nudix hydrolase domain-containing protein</fullName>
    </recommendedName>
</protein>
<dbReference type="Gene3D" id="3.90.79.10">
    <property type="entry name" value="Nucleoside Triphosphate Pyrophosphohydrolase"/>
    <property type="match status" value="1"/>
</dbReference>
<dbReference type="InterPro" id="IPR000086">
    <property type="entry name" value="NUDIX_hydrolase_dom"/>
</dbReference>
<evidence type="ECO:0000259" key="1">
    <source>
        <dbReference type="PROSITE" id="PS51462"/>
    </source>
</evidence>
<dbReference type="SUPFAM" id="SSF55811">
    <property type="entry name" value="Nudix"/>
    <property type="match status" value="1"/>
</dbReference>
<dbReference type="AlphaFoldDB" id="A0A8J2ZUN1"/>